<dbReference type="CDD" id="cd03809">
    <property type="entry name" value="GT4_MtfB-like"/>
    <property type="match status" value="1"/>
</dbReference>
<organism evidence="3 4">
    <name type="scientific">Chryseobacterium gleum</name>
    <name type="common">Flavobacterium gleum</name>
    <dbReference type="NCBI Taxonomy" id="250"/>
    <lineage>
        <taxon>Bacteria</taxon>
        <taxon>Pseudomonadati</taxon>
        <taxon>Bacteroidota</taxon>
        <taxon>Flavobacteriia</taxon>
        <taxon>Flavobacteriales</taxon>
        <taxon>Weeksellaceae</taxon>
        <taxon>Chryseobacterium group</taxon>
        <taxon>Chryseobacterium</taxon>
    </lineage>
</organism>
<dbReference type="EMBL" id="LR134289">
    <property type="protein sequence ID" value="VEE08800.1"/>
    <property type="molecule type" value="Genomic_DNA"/>
</dbReference>
<dbReference type="EC" id="2.4.1.246" evidence="3"/>
<feature type="domain" description="Glycosyl transferase family 1" evidence="2">
    <location>
        <begin position="219"/>
        <end position="382"/>
    </location>
</feature>
<dbReference type="InterPro" id="IPR001296">
    <property type="entry name" value="Glyco_trans_1"/>
</dbReference>
<dbReference type="GeneID" id="93020065"/>
<keyword evidence="1 3" id="KW-0808">Transferase</keyword>
<dbReference type="Gene3D" id="3.40.50.2000">
    <property type="entry name" value="Glycogen Phosphorylase B"/>
    <property type="match status" value="1"/>
</dbReference>
<sequence>MSIKVILDADVIADFYKDNRTGIFRVTLAFFRELIKSNGIDAFYSHLSVFHNETSTKEIDHFFSENSLSVKKANQRYRRPFLPFRKEKLFRHFYYKMGIYNYKNIHFEEVFSQAEIFHSFYYPINNEIRKYENLKKVVTIHDLIPIMFPDLHFNATLIENIIESIGKDGYAVCVSENTKRDLLNYAPHLNPEHVFVNLLAASDSLFYVCDNAEKFNSVKEKYNLPEKYFLSVGTLEPRKNVDFVIRNFIKVIKENNIEDLGLVLVGAKGWDYDKIFDEYNNAHELKDKIIITGRVPDEDLASLYSHAHSFYYMSFYEGFGLPPLEAMQCGVATVTSNTSSLPEVVGDAGIMLSPDDDESLSQTMLNLYADEDLRKEYSEKGLERSKLFSWKKSADGLVAIYQKISNNN</sequence>
<name>A0A3S4PFN7_CHRGE</name>
<dbReference type="PANTHER" id="PTHR46401:SF2">
    <property type="entry name" value="GLYCOSYLTRANSFERASE WBBK-RELATED"/>
    <property type="match status" value="1"/>
</dbReference>
<dbReference type="GO" id="GO:0103011">
    <property type="term" value="F:mannosylfructose-phosphate synthase activity"/>
    <property type="evidence" value="ECO:0007669"/>
    <property type="project" value="UniProtKB-EC"/>
</dbReference>
<reference evidence="3 4" key="1">
    <citation type="submission" date="2018-12" db="EMBL/GenBank/DDBJ databases">
        <authorList>
            <consortium name="Pathogen Informatics"/>
        </authorList>
    </citation>
    <scope>NUCLEOTIDE SEQUENCE [LARGE SCALE GENOMIC DNA]</scope>
    <source>
        <strain evidence="3 4">NCTC11432</strain>
    </source>
</reference>
<proteinExistence type="predicted"/>
<dbReference type="KEGG" id="cgle:NCTC11432_02864"/>
<keyword evidence="3" id="KW-0328">Glycosyltransferase</keyword>
<evidence type="ECO:0000256" key="1">
    <source>
        <dbReference type="ARBA" id="ARBA00022679"/>
    </source>
</evidence>
<protein>
    <submittedName>
        <fullName evidence="3">Mannosylfructose-phosphate synthase</fullName>
        <ecNumber evidence="3">2.4.1.246</ecNumber>
    </submittedName>
</protein>
<dbReference type="STRING" id="525257.HMPREF0204_11604"/>
<dbReference type="RefSeq" id="WP_002976235.1">
    <property type="nucleotide sequence ID" value="NZ_CP068486.1"/>
</dbReference>
<dbReference type="FunFam" id="3.40.50.2000:FF:000119">
    <property type="entry name" value="Glycosyl transferase group 1"/>
    <property type="match status" value="1"/>
</dbReference>
<evidence type="ECO:0000313" key="3">
    <source>
        <dbReference type="EMBL" id="VEE08800.1"/>
    </source>
</evidence>
<dbReference type="Proteomes" id="UP000279227">
    <property type="component" value="Chromosome"/>
</dbReference>
<dbReference type="AlphaFoldDB" id="A0A3S4PFN7"/>
<dbReference type="OrthoDB" id="9801609at2"/>
<evidence type="ECO:0000313" key="4">
    <source>
        <dbReference type="Proteomes" id="UP000279227"/>
    </source>
</evidence>
<dbReference type="PANTHER" id="PTHR46401">
    <property type="entry name" value="GLYCOSYLTRANSFERASE WBBK-RELATED"/>
    <property type="match status" value="1"/>
</dbReference>
<dbReference type="GO" id="GO:0009103">
    <property type="term" value="P:lipopolysaccharide biosynthetic process"/>
    <property type="evidence" value="ECO:0007669"/>
    <property type="project" value="TreeGrafter"/>
</dbReference>
<gene>
    <name evidence="3" type="primary">mfpsA_2</name>
    <name evidence="3" type="ORF">NCTC11432_02864</name>
</gene>
<dbReference type="Pfam" id="PF00534">
    <property type="entry name" value="Glycos_transf_1"/>
    <property type="match status" value="1"/>
</dbReference>
<evidence type="ECO:0000259" key="2">
    <source>
        <dbReference type="Pfam" id="PF00534"/>
    </source>
</evidence>
<dbReference type="SUPFAM" id="SSF53756">
    <property type="entry name" value="UDP-Glycosyltransferase/glycogen phosphorylase"/>
    <property type="match status" value="1"/>
</dbReference>
<accession>A0A3S4PFN7</accession>